<evidence type="ECO:0000313" key="5">
    <source>
        <dbReference type="EMBL" id="MBK1783869.1"/>
    </source>
</evidence>
<protein>
    <submittedName>
        <fullName evidence="5">GntR family transcriptional regulator</fullName>
    </submittedName>
</protein>
<dbReference type="GO" id="GO:0003677">
    <property type="term" value="F:DNA binding"/>
    <property type="evidence" value="ECO:0007669"/>
    <property type="project" value="UniProtKB-KW"/>
</dbReference>
<evidence type="ECO:0000256" key="3">
    <source>
        <dbReference type="ARBA" id="ARBA00023163"/>
    </source>
</evidence>
<keyword evidence="3" id="KW-0804">Transcription</keyword>
<dbReference type="Pfam" id="PF00392">
    <property type="entry name" value="GntR"/>
    <property type="match status" value="1"/>
</dbReference>
<dbReference type="InterPro" id="IPR036390">
    <property type="entry name" value="WH_DNA-bd_sf"/>
</dbReference>
<dbReference type="Gene3D" id="1.20.120.530">
    <property type="entry name" value="GntR ligand-binding domain-like"/>
    <property type="match status" value="1"/>
</dbReference>
<dbReference type="EMBL" id="JAENJH010000001">
    <property type="protein sequence ID" value="MBK1783869.1"/>
    <property type="molecule type" value="Genomic_DNA"/>
</dbReference>
<dbReference type="PANTHER" id="PTHR43537:SF45">
    <property type="entry name" value="GNTR FAMILY REGULATORY PROTEIN"/>
    <property type="match status" value="1"/>
</dbReference>
<dbReference type="Pfam" id="PF07729">
    <property type="entry name" value="FCD"/>
    <property type="match status" value="1"/>
</dbReference>
<dbReference type="InterPro" id="IPR036388">
    <property type="entry name" value="WH-like_DNA-bd_sf"/>
</dbReference>
<dbReference type="SMART" id="SM00895">
    <property type="entry name" value="FCD"/>
    <property type="match status" value="1"/>
</dbReference>
<dbReference type="SUPFAM" id="SSF46785">
    <property type="entry name" value="Winged helix' DNA-binding domain"/>
    <property type="match status" value="1"/>
</dbReference>
<evidence type="ECO:0000313" key="6">
    <source>
        <dbReference type="Proteomes" id="UP000635245"/>
    </source>
</evidence>
<dbReference type="InterPro" id="IPR000524">
    <property type="entry name" value="Tscrpt_reg_HTH_GntR"/>
</dbReference>
<sequence length="236" mass="26078">MPRSPKSRTRHRETARVAEPAPGQLGYTNLRDQALEVIRQALVSGEIRPGDIYSAAALANRLGVSSSPVREAMLTLVNQGLLEPVRNRGYRVVAMSEQDLDDVYELRQLLEVPGTLRAAANATDEDLVRLTATADEIDVAAKDGDIVRFLDADRRFHLDLLGLSGNRRLVESVAALRDQTRLYGLEKLVESGRLVDSAAEHRDILAAVADRDADRLEAIMRAHLRHVRADWADTGD</sequence>
<dbReference type="SMART" id="SM00345">
    <property type="entry name" value="HTH_GNTR"/>
    <property type="match status" value="1"/>
</dbReference>
<dbReference type="SUPFAM" id="SSF48008">
    <property type="entry name" value="GntR ligand-binding domain-like"/>
    <property type="match status" value="1"/>
</dbReference>
<proteinExistence type="predicted"/>
<keyword evidence="1" id="KW-0805">Transcription regulation</keyword>
<organism evidence="5 6">
    <name type="scientific">Prauserella cavernicola</name>
    <dbReference type="NCBI Taxonomy" id="2800127"/>
    <lineage>
        <taxon>Bacteria</taxon>
        <taxon>Bacillati</taxon>
        <taxon>Actinomycetota</taxon>
        <taxon>Actinomycetes</taxon>
        <taxon>Pseudonocardiales</taxon>
        <taxon>Pseudonocardiaceae</taxon>
        <taxon>Prauserella</taxon>
    </lineage>
</organism>
<dbReference type="InterPro" id="IPR008920">
    <property type="entry name" value="TF_FadR/GntR_C"/>
</dbReference>
<dbReference type="AlphaFoldDB" id="A0A934QR45"/>
<evidence type="ECO:0000259" key="4">
    <source>
        <dbReference type="PROSITE" id="PS50949"/>
    </source>
</evidence>
<reference evidence="5" key="1">
    <citation type="submission" date="2020-12" db="EMBL/GenBank/DDBJ databases">
        <title>Prauserella sp. ASG 168, a novel actinomycete isolated from cave rock.</title>
        <authorList>
            <person name="Suriyachadkun C."/>
        </authorList>
    </citation>
    <scope>NUCLEOTIDE SEQUENCE</scope>
    <source>
        <strain evidence="5">ASG 168</strain>
    </source>
</reference>
<gene>
    <name evidence="5" type="ORF">JHE00_05960</name>
</gene>
<keyword evidence="6" id="KW-1185">Reference proteome</keyword>
<dbReference type="GO" id="GO:0003700">
    <property type="term" value="F:DNA-binding transcription factor activity"/>
    <property type="evidence" value="ECO:0007669"/>
    <property type="project" value="InterPro"/>
</dbReference>
<accession>A0A934QR45</accession>
<dbReference type="CDD" id="cd07377">
    <property type="entry name" value="WHTH_GntR"/>
    <property type="match status" value="1"/>
</dbReference>
<dbReference type="Proteomes" id="UP000635245">
    <property type="component" value="Unassembled WGS sequence"/>
</dbReference>
<keyword evidence="2" id="KW-0238">DNA-binding</keyword>
<evidence type="ECO:0000256" key="2">
    <source>
        <dbReference type="ARBA" id="ARBA00023125"/>
    </source>
</evidence>
<feature type="domain" description="HTH gntR-type" evidence="4">
    <location>
        <begin position="28"/>
        <end position="95"/>
    </location>
</feature>
<comment type="caution">
    <text evidence="5">The sequence shown here is derived from an EMBL/GenBank/DDBJ whole genome shotgun (WGS) entry which is preliminary data.</text>
</comment>
<dbReference type="PROSITE" id="PS50949">
    <property type="entry name" value="HTH_GNTR"/>
    <property type="match status" value="1"/>
</dbReference>
<evidence type="ECO:0000256" key="1">
    <source>
        <dbReference type="ARBA" id="ARBA00023015"/>
    </source>
</evidence>
<dbReference type="InterPro" id="IPR011711">
    <property type="entry name" value="GntR_C"/>
</dbReference>
<dbReference type="PANTHER" id="PTHR43537">
    <property type="entry name" value="TRANSCRIPTIONAL REGULATOR, GNTR FAMILY"/>
    <property type="match status" value="1"/>
</dbReference>
<name>A0A934QR45_9PSEU</name>
<dbReference type="Gene3D" id="1.10.10.10">
    <property type="entry name" value="Winged helix-like DNA-binding domain superfamily/Winged helix DNA-binding domain"/>
    <property type="match status" value="1"/>
</dbReference>